<dbReference type="Pfam" id="PF09250">
    <property type="entry name" value="Prim-Pol"/>
    <property type="match status" value="1"/>
</dbReference>
<dbReference type="InterPro" id="IPR014820">
    <property type="entry name" value="PriCT_1"/>
</dbReference>
<organism evidence="3 4">
    <name type="scientific">Actinomadura fibrosa</name>
    <dbReference type="NCBI Taxonomy" id="111802"/>
    <lineage>
        <taxon>Bacteria</taxon>
        <taxon>Bacillati</taxon>
        <taxon>Actinomycetota</taxon>
        <taxon>Actinomycetes</taxon>
        <taxon>Streptosporangiales</taxon>
        <taxon>Thermomonosporaceae</taxon>
        <taxon>Actinomadura</taxon>
    </lineage>
</organism>
<feature type="domain" description="DNA primase/polymerase bifunctional N-terminal" evidence="2">
    <location>
        <begin position="8"/>
        <end position="176"/>
    </location>
</feature>
<protein>
    <submittedName>
        <fullName evidence="3">Bifunctional DNA primase/polymerase</fullName>
    </submittedName>
</protein>
<dbReference type="Proteomes" id="UP001597063">
    <property type="component" value="Unassembled WGS sequence"/>
</dbReference>
<dbReference type="EMBL" id="JBHTGP010000006">
    <property type="protein sequence ID" value="MFD0685901.1"/>
    <property type="molecule type" value="Genomic_DNA"/>
</dbReference>
<comment type="caution">
    <text evidence="3">The sequence shown here is derived from an EMBL/GenBank/DDBJ whole genome shotgun (WGS) entry which is preliminary data.</text>
</comment>
<accession>A0ABW2XNQ5</accession>
<dbReference type="SMART" id="SM00942">
    <property type="entry name" value="PriCT_1"/>
    <property type="match status" value="1"/>
</dbReference>
<dbReference type="RefSeq" id="WP_165502652.1">
    <property type="nucleotide sequence ID" value="NZ_CAACUY010000004.1"/>
</dbReference>
<evidence type="ECO:0000259" key="2">
    <source>
        <dbReference type="SMART" id="SM00943"/>
    </source>
</evidence>
<dbReference type="SUPFAM" id="SSF56747">
    <property type="entry name" value="Prim-pol domain"/>
    <property type="match status" value="1"/>
</dbReference>
<evidence type="ECO:0000313" key="4">
    <source>
        <dbReference type="Proteomes" id="UP001597063"/>
    </source>
</evidence>
<dbReference type="SMART" id="SM00943">
    <property type="entry name" value="Prim-Pol"/>
    <property type="match status" value="1"/>
</dbReference>
<dbReference type="CDD" id="cd04859">
    <property type="entry name" value="Prim_Pol"/>
    <property type="match status" value="1"/>
</dbReference>
<proteinExistence type="predicted"/>
<keyword evidence="4" id="KW-1185">Reference proteome</keyword>
<evidence type="ECO:0000313" key="3">
    <source>
        <dbReference type="EMBL" id="MFD0685901.1"/>
    </source>
</evidence>
<feature type="domain" description="Primase C-terminal 1" evidence="1">
    <location>
        <begin position="187"/>
        <end position="248"/>
    </location>
</feature>
<dbReference type="InterPro" id="IPR015330">
    <property type="entry name" value="DNA_primase/pol_bifunc_N"/>
</dbReference>
<sequence>MSAALTAALAFAARGWPVFPCKPQSKEPATLHGFKDATTDPDVIGGWWWEMPAANVAIATGAPAVDVLDVDVKDGGNGFEAFNRLKRAGLLSGALTIVRTPSGGLHTYFAGTAQGCGALRRHFLDFKATGGYVLAPPSMVGGRPYELLDERSATGSFDWRYAVRLLDPPRPAPARRPARGGNVGGLVAWMAGQAEGNRNNALFWAACRAIEGGHEAQLDELVSAAVQAGLDERSAWRTAESARRRAGGAA</sequence>
<name>A0ABW2XNQ5_9ACTN</name>
<gene>
    <name evidence="3" type="ORF">ACFQZM_15455</name>
</gene>
<reference evidence="4" key="1">
    <citation type="journal article" date="2019" name="Int. J. Syst. Evol. Microbiol.">
        <title>The Global Catalogue of Microorganisms (GCM) 10K type strain sequencing project: providing services to taxonomists for standard genome sequencing and annotation.</title>
        <authorList>
            <consortium name="The Broad Institute Genomics Platform"/>
            <consortium name="The Broad Institute Genome Sequencing Center for Infectious Disease"/>
            <person name="Wu L."/>
            <person name="Ma J."/>
        </authorList>
    </citation>
    <scope>NUCLEOTIDE SEQUENCE [LARGE SCALE GENOMIC DNA]</scope>
    <source>
        <strain evidence="4">JCM 9371</strain>
    </source>
</reference>
<evidence type="ECO:0000259" key="1">
    <source>
        <dbReference type="SMART" id="SM00942"/>
    </source>
</evidence>